<name>A0A1M5PKR7_9FIRM</name>
<dbReference type="Pfam" id="PF05649">
    <property type="entry name" value="Peptidase_M13_N"/>
    <property type="match status" value="1"/>
</dbReference>
<keyword evidence="4" id="KW-0479">Metal-binding</keyword>
<evidence type="ECO:0000256" key="8">
    <source>
        <dbReference type="SAM" id="SignalP"/>
    </source>
</evidence>
<evidence type="ECO:0000256" key="5">
    <source>
        <dbReference type="ARBA" id="ARBA00022801"/>
    </source>
</evidence>
<dbReference type="EMBL" id="FQXI01000001">
    <property type="protein sequence ID" value="SHH02386.1"/>
    <property type="molecule type" value="Genomic_DNA"/>
</dbReference>
<evidence type="ECO:0000313" key="11">
    <source>
        <dbReference type="EMBL" id="SHH02386.1"/>
    </source>
</evidence>
<evidence type="ECO:0000256" key="3">
    <source>
        <dbReference type="ARBA" id="ARBA00022670"/>
    </source>
</evidence>
<gene>
    <name evidence="11" type="ORF">SAMN02745245_00371</name>
</gene>
<dbReference type="PRINTS" id="PR00786">
    <property type="entry name" value="NEPRILYSIN"/>
</dbReference>
<dbReference type="Gene3D" id="3.40.390.10">
    <property type="entry name" value="Collagenase (Catalytic Domain)"/>
    <property type="match status" value="1"/>
</dbReference>
<dbReference type="AlphaFoldDB" id="A0A1M5PKR7"/>
<keyword evidence="3" id="KW-0645">Protease</keyword>
<feature type="domain" description="Peptidase M13 N-terminal" evidence="10">
    <location>
        <begin position="48"/>
        <end position="424"/>
    </location>
</feature>
<comment type="cofactor">
    <cofactor evidence="1">
        <name>Zn(2+)</name>
        <dbReference type="ChEBI" id="CHEBI:29105"/>
    </cofactor>
</comment>
<feature type="signal peptide" evidence="8">
    <location>
        <begin position="1"/>
        <end position="26"/>
    </location>
</feature>
<keyword evidence="5" id="KW-0378">Hydrolase</keyword>
<evidence type="ECO:0000256" key="7">
    <source>
        <dbReference type="ARBA" id="ARBA00023049"/>
    </source>
</evidence>
<dbReference type="InterPro" id="IPR024079">
    <property type="entry name" value="MetalloPept_cat_dom_sf"/>
</dbReference>
<accession>A0A1M5PKR7</accession>
<reference evidence="12" key="1">
    <citation type="submission" date="2016-11" db="EMBL/GenBank/DDBJ databases">
        <authorList>
            <person name="Varghese N."/>
            <person name="Submissions S."/>
        </authorList>
    </citation>
    <scope>NUCLEOTIDE SEQUENCE [LARGE SCALE GENOMIC DNA]</scope>
    <source>
        <strain evidence="12">DSM 21120</strain>
    </source>
</reference>
<dbReference type="GO" id="GO:0005886">
    <property type="term" value="C:plasma membrane"/>
    <property type="evidence" value="ECO:0007669"/>
    <property type="project" value="TreeGrafter"/>
</dbReference>
<dbReference type="PANTHER" id="PTHR11733:SF167">
    <property type="entry name" value="FI17812P1-RELATED"/>
    <property type="match status" value="1"/>
</dbReference>
<dbReference type="Gene3D" id="1.10.1380.10">
    <property type="entry name" value="Neutral endopeptidase , domain2"/>
    <property type="match status" value="1"/>
</dbReference>
<organism evidence="11 12">
    <name type="scientific">Anaerosphaera aminiphila DSM 21120</name>
    <dbReference type="NCBI Taxonomy" id="1120995"/>
    <lineage>
        <taxon>Bacteria</taxon>
        <taxon>Bacillati</taxon>
        <taxon>Bacillota</taxon>
        <taxon>Tissierellia</taxon>
        <taxon>Tissierellales</taxon>
        <taxon>Peptoniphilaceae</taxon>
        <taxon>Anaerosphaera</taxon>
    </lineage>
</organism>
<dbReference type="STRING" id="1120995.SAMN02745245_00371"/>
<evidence type="ECO:0000256" key="4">
    <source>
        <dbReference type="ARBA" id="ARBA00022723"/>
    </source>
</evidence>
<dbReference type="GO" id="GO:0016485">
    <property type="term" value="P:protein processing"/>
    <property type="evidence" value="ECO:0007669"/>
    <property type="project" value="TreeGrafter"/>
</dbReference>
<dbReference type="Pfam" id="PF01431">
    <property type="entry name" value="Peptidase_M13"/>
    <property type="match status" value="1"/>
</dbReference>
<keyword evidence="12" id="KW-1185">Reference proteome</keyword>
<keyword evidence="6" id="KW-0862">Zinc</keyword>
<dbReference type="RefSeq" id="WP_073183181.1">
    <property type="nucleotide sequence ID" value="NZ_FQXI01000001.1"/>
</dbReference>
<feature type="domain" description="Peptidase M13 C-terminal" evidence="9">
    <location>
        <begin position="481"/>
        <end position="669"/>
    </location>
</feature>
<dbReference type="InterPro" id="IPR042089">
    <property type="entry name" value="Peptidase_M13_dom_2"/>
</dbReference>
<dbReference type="SUPFAM" id="SSF55486">
    <property type="entry name" value="Metalloproteases ('zincins'), catalytic domain"/>
    <property type="match status" value="1"/>
</dbReference>
<evidence type="ECO:0000259" key="10">
    <source>
        <dbReference type="Pfam" id="PF05649"/>
    </source>
</evidence>
<keyword evidence="8" id="KW-0732">Signal</keyword>
<comment type="similarity">
    <text evidence="2">Belongs to the peptidase M13 family.</text>
</comment>
<sequence>MKNKRLSLIMAIMLMGIVLLQTSCTAVPKGDDSNKKTEATASKAPRLQDDFYNAVNYDWIQKTVLVGDELITSPIADMMKNVDSLLKSDLEKTVADSSAASPYLKEPAKLYTMLQDYDARNAEGNKSYTNYFKEIDDIDSISDLFKNYKSLFLKGYSMPINIDYYGDVKDFKKNSLYVLPPSTSLADASSYEDEDNIKEYKDLTKKLFVSTGYSEDQIEKILDDTIAFDKLIIPYEVEGETAADLENDSTALYKPSSFAEFDNSLEDVDFASIIKSLTGVIPEDINVLDAEYFKHISEIYKDENLPLIKNWMKSQFIRANMSYVSPETQAKIDNFKIHVGAVGATTIDIDLNYFLISILYSDALGQYYGETYLDDKSKADVENMTQELISIYRDRIKTIDWLSENTKEKAILKLDNMEVLVGYPDNYVDKYDNYSIKTFEQGGSVLSNVIEMEKIALENHWVEFGKTTPRDTWHASPKTVNAFAAAGSNSITIPAGIIQPPMYDSTRTKSQNYGALGVIIGHEISHIFDDYGAKFDEFGNVSDWWTTEDYDKFSELSQKMVKQFDGLEYADGTIDGEKTLSENIADLGGIGVAIDAVKKLPDGNLEEFFTSFAETWKEVSGDIGKEAALMDSHSPSMLRVNNMLPNFDEFYEVFNVKEGDAMYRSKSERLRIW</sequence>
<dbReference type="CDD" id="cd08662">
    <property type="entry name" value="M13"/>
    <property type="match status" value="1"/>
</dbReference>
<dbReference type="InterPro" id="IPR000718">
    <property type="entry name" value="Peptidase_M13"/>
</dbReference>
<dbReference type="OrthoDB" id="9775677at2"/>
<dbReference type="Proteomes" id="UP000184032">
    <property type="component" value="Unassembled WGS sequence"/>
</dbReference>
<dbReference type="InterPro" id="IPR018497">
    <property type="entry name" value="Peptidase_M13_C"/>
</dbReference>
<proteinExistence type="inferred from homology"/>
<evidence type="ECO:0000256" key="1">
    <source>
        <dbReference type="ARBA" id="ARBA00001947"/>
    </source>
</evidence>
<evidence type="ECO:0000259" key="9">
    <source>
        <dbReference type="Pfam" id="PF01431"/>
    </source>
</evidence>
<dbReference type="InterPro" id="IPR008753">
    <property type="entry name" value="Peptidase_M13_N"/>
</dbReference>
<dbReference type="PROSITE" id="PS51885">
    <property type="entry name" value="NEPRILYSIN"/>
    <property type="match status" value="1"/>
</dbReference>
<evidence type="ECO:0000313" key="12">
    <source>
        <dbReference type="Proteomes" id="UP000184032"/>
    </source>
</evidence>
<evidence type="ECO:0000256" key="2">
    <source>
        <dbReference type="ARBA" id="ARBA00007357"/>
    </source>
</evidence>
<keyword evidence="7" id="KW-0482">Metalloprotease</keyword>
<protein>
    <submittedName>
        <fullName evidence="11">Putative endopeptidase</fullName>
    </submittedName>
</protein>
<feature type="chain" id="PRO_5013359353" evidence="8">
    <location>
        <begin position="27"/>
        <end position="673"/>
    </location>
</feature>
<dbReference type="GO" id="GO:0004222">
    <property type="term" value="F:metalloendopeptidase activity"/>
    <property type="evidence" value="ECO:0007669"/>
    <property type="project" value="InterPro"/>
</dbReference>
<dbReference type="PANTHER" id="PTHR11733">
    <property type="entry name" value="ZINC METALLOPROTEASE FAMILY M13 NEPRILYSIN-RELATED"/>
    <property type="match status" value="1"/>
</dbReference>
<dbReference type="GO" id="GO:0046872">
    <property type="term" value="F:metal ion binding"/>
    <property type="evidence" value="ECO:0007669"/>
    <property type="project" value="UniProtKB-KW"/>
</dbReference>
<evidence type="ECO:0000256" key="6">
    <source>
        <dbReference type="ARBA" id="ARBA00022833"/>
    </source>
</evidence>